<evidence type="ECO:0000313" key="2">
    <source>
        <dbReference type="Proteomes" id="UP000299102"/>
    </source>
</evidence>
<organism evidence="1 2">
    <name type="scientific">Eumeta variegata</name>
    <name type="common">Bagworm moth</name>
    <name type="synonym">Eumeta japonica</name>
    <dbReference type="NCBI Taxonomy" id="151549"/>
    <lineage>
        <taxon>Eukaryota</taxon>
        <taxon>Metazoa</taxon>
        <taxon>Ecdysozoa</taxon>
        <taxon>Arthropoda</taxon>
        <taxon>Hexapoda</taxon>
        <taxon>Insecta</taxon>
        <taxon>Pterygota</taxon>
        <taxon>Neoptera</taxon>
        <taxon>Endopterygota</taxon>
        <taxon>Lepidoptera</taxon>
        <taxon>Glossata</taxon>
        <taxon>Ditrysia</taxon>
        <taxon>Tineoidea</taxon>
        <taxon>Psychidae</taxon>
        <taxon>Oiketicinae</taxon>
        <taxon>Eumeta</taxon>
    </lineage>
</organism>
<proteinExistence type="predicted"/>
<accession>A0A4C1YK02</accession>
<comment type="caution">
    <text evidence="1">The sequence shown here is derived from an EMBL/GenBank/DDBJ whole genome shotgun (WGS) entry which is preliminary data.</text>
</comment>
<dbReference type="Proteomes" id="UP000299102">
    <property type="component" value="Unassembled WGS sequence"/>
</dbReference>
<keyword evidence="2" id="KW-1185">Reference proteome</keyword>
<reference evidence="1 2" key="1">
    <citation type="journal article" date="2019" name="Commun. Biol.">
        <title>The bagworm genome reveals a unique fibroin gene that provides high tensile strength.</title>
        <authorList>
            <person name="Kono N."/>
            <person name="Nakamura H."/>
            <person name="Ohtoshi R."/>
            <person name="Tomita M."/>
            <person name="Numata K."/>
            <person name="Arakawa K."/>
        </authorList>
    </citation>
    <scope>NUCLEOTIDE SEQUENCE [LARGE SCALE GENOMIC DNA]</scope>
</reference>
<gene>
    <name evidence="1" type="ORF">EVAR_90331_1</name>
</gene>
<dbReference type="EMBL" id="BGZK01001238">
    <property type="protein sequence ID" value="GBP75162.1"/>
    <property type="molecule type" value="Genomic_DNA"/>
</dbReference>
<sequence>MAKGVTEIFARHVTAGAPFSRRRTHKATSPTAGHSALMHAASCYLGLQATCDNSQYRRVKGNGIGIYLDKFGIKSGRAIGARTKNRIAIEIVYWHKRPYRRRNYKMIAAGYRGNAWRSRYPCRLALVAQFALTAHQIINKGEKHPSDKVDRTANATAQPLHDTPMSSAGHYYQ</sequence>
<name>A0A4C1YK02_EUMVA</name>
<dbReference type="AlphaFoldDB" id="A0A4C1YK02"/>
<protein>
    <submittedName>
        <fullName evidence="1">Uncharacterized protein</fullName>
    </submittedName>
</protein>
<evidence type="ECO:0000313" key="1">
    <source>
        <dbReference type="EMBL" id="GBP75162.1"/>
    </source>
</evidence>